<feature type="compositionally biased region" description="Acidic residues" evidence="7">
    <location>
        <begin position="548"/>
        <end position="565"/>
    </location>
</feature>
<evidence type="ECO:0000256" key="1">
    <source>
        <dbReference type="ARBA" id="ARBA00004123"/>
    </source>
</evidence>
<protein>
    <submittedName>
        <fullName evidence="10">Trihelix transcription factor GT-2-like</fullName>
    </submittedName>
</protein>
<dbReference type="GO" id="GO:0006355">
    <property type="term" value="P:regulation of DNA-templated transcription"/>
    <property type="evidence" value="ECO:0007669"/>
    <property type="project" value="UniProtKB-ARBA"/>
</dbReference>
<proteinExistence type="predicted"/>
<evidence type="ECO:0000256" key="6">
    <source>
        <dbReference type="ARBA" id="ARBA00023242"/>
    </source>
</evidence>
<dbReference type="Gene3D" id="1.10.10.60">
    <property type="entry name" value="Homeodomain-like"/>
    <property type="match status" value="2"/>
</dbReference>
<dbReference type="SMART" id="SM00717">
    <property type="entry name" value="SANT"/>
    <property type="match status" value="2"/>
</dbReference>
<evidence type="ECO:0000313" key="10">
    <source>
        <dbReference type="RefSeq" id="XP_031375462.1"/>
    </source>
</evidence>
<dbReference type="Pfam" id="PF13837">
    <property type="entry name" value="Myb_DNA-bind_4"/>
    <property type="match status" value="2"/>
</dbReference>
<dbReference type="PANTHER" id="PTHR21654">
    <property type="entry name" value="FI21293P1"/>
    <property type="match status" value="1"/>
</dbReference>
<dbReference type="GO" id="GO:0005634">
    <property type="term" value="C:nucleus"/>
    <property type="evidence" value="ECO:0007669"/>
    <property type="project" value="UniProtKB-SubCell"/>
</dbReference>
<feature type="non-terminal residue" evidence="10">
    <location>
        <position position="1"/>
    </location>
</feature>
<evidence type="ECO:0000259" key="8">
    <source>
        <dbReference type="PROSITE" id="PS50090"/>
    </source>
</evidence>
<dbReference type="RefSeq" id="XP_031375462.1">
    <property type="nucleotide sequence ID" value="XM_031519602.1"/>
</dbReference>
<accession>A0A6P8BWT8</accession>
<evidence type="ECO:0000256" key="4">
    <source>
        <dbReference type="ARBA" id="ARBA00023125"/>
    </source>
</evidence>
<name>A0A6P8BWT8_PUNGR</name>
<keyword evidence="4" id="KW-0238">DNA-binding</keyword>
<keyword evidence="2" id="KW-0677">Repeat</keyword>
<comment type="subcellular location">
    <subcellularLocation>
        <location evidence="1">Nucleus</location>
    </subcellularLocation>
</comment>
<keyword evidence="5" id="KW-0804">Transcription</keyword>
<evidence type="ECO:0000256" key="5">
    <source>
        <dbReference type="ARBA" id="ARBA00023163"/>
    </source>
</evidence>
<feature type="domain" description="Myb-like" evidence="8">
    <location>
        <begin position="409"/>
        <end position="473"/>
    </location>
</feature>
<dbReference type="InterPro" id="IPR044822">
    <property type="entry name" value="Myb_DNA-bind_4"/>
</dbReference>
<feature type="compositionally biased region" description="Polar residues" evidence="7">
    <location>
        <begin position="520"/>
        <end position="530"/>
    </location>
</feature>
<dbReference type="FunFam" id="1.10.10.60:FF:000061">
    <property type="entry name" value="Trihelix transcription factor GT-2"/>
    <property type="match status" value="1"/>
</dbReference>
<evidence type="ECO:0000256" key="7">
    <source>
        <dbReference type="SAM" id="MobiDB-lite"/>
    </source>
</evidence>
<evidence type="ECO:0000256" key="2">
    <source>
        <dbReference type="ARBA" id="ARBA00022737"/>
    </source>
</evidence>
<dbReference type="PANTHER" id="PTHR21654:SF73">
    <property type="entry name" value="TRIHELIX TRANSCRIPTION FACTOR GT-2"/>
    <property type="match status" value="1"/>
</dbReference>
<evidence type="ECO:0000313" key="9">
    <source>
        <dbReference type="Proteomes" id="UP000515151"/>
    </source>
</evidence>
<feature type="compositionally biased region" description="Low complexity" evidence="7">
    <location>
        <begin position="352"/>
        <end position="363"/>
    </location>
</feature>
<feature type="compositionally biased region" description="Low complexity" evidence="7">
    <location>
        <begin position="160"/>
        <end position="175"/>
    </location>
</feature>
<feature type="region of interest" description="Disordered" evidence="7">
    <location>
        <begin position="519"/>
        <end position="581"/>
    </location>
</feature>
<evidence type="ECO:0000256" key="3">
    <source>
        <dbReference type="ARBA" id="ARBA00023015"/>
    </source>
</evidence>
<dbReference type="PROSITE" id="PS50090">
    <property type="entry name" value="MYB_LIKE"/>
    <property type="match status" value="2"/>
</dbReference>
<dbReference type="FunFam" id="1.10.10.60:FF:000092">
    <property type="entry name" value="Trihelix transcription factor GT-2"/>
    <property type="match status" value="1"/>
</dbReference>
<feature type="region of interest" description="Disordered" evidence="7">
    <location>
        <begin position="156"/>
        <end position="175"/>
    </location>
</feature>
<dbReference type="AlphaFoldDB" id="A0A6P8BWT8"/>
<dbReference type="Proteomes" id="UP000515151">
    <property type="component" value="Unplaced"/>
</dbReference>
<dbReference type="OrthoDB" id="691673at2759"/>
<feature type="compositionally biased region" description="Polar residues" evidence="7">
    <location>
        <begin position="572"/>
        <end position="581"/>
    </location>
</feature>
<feature type="region of interest" description="Disordered" evidence="7">
    <location>
        <begin position="344"/>
        <end position="416"/>
    </location>
</feature>
<dbReference type="CDD" id="cd12203">
    <property type="entry name" value="GT1"/>
    <property type="match status" value="2"/>
</dbReference>
<feature type="domain" description="Myb-like" evidence="8">
    <location>
        <begin position="48"/>
        <end position="106"/>
    </location>
</feature>
<keyword evidence="9" id="KW-1185">Reference proteome</keyword>
<keyword evidence="3" id="KW-0805">Transcription regulation</keyword>
<dbReference type="InterPro" id="IPR001005">
    <property type="entry name" value="SANT/Myb"/>
</dbReference>
<feature type="compositionally biased region" description="Pro residues" evidence="7">
    <location>
        <begin position="364"/>
        <end position="373"/>
    </location>
</feature>
<feature type="compositionally biased region" description="Basic and acidic residues" evidence="7">
    <location>
        <begin position="25"/>
        <end position="40"/>
    </location>
</feature>
<feature type="region of interest" description="Disordered" evidence="7">
    <location>
        <begin position="222"/>
        <end position="252"/>
    </location>
</feature>
<reference evidence="9" key="1">
    <citation type="journal article" date="2020" name="Plant Biotechnol. J.">
        <title>The pomegranate (Punica granatum L.) draft genome dissects genetic divergence between soft- and hard-seeded cultivars.</title>
        <authorList>
            <person name="Luo X."/>
            <person name="Li H."/>
            <person name="Wu Z."/>
            <person name="Yao W."/>
            <person name="Zhao P."/>
            <person name="Cao D."/>
            <person name="Yu H."/>
            <person name="Li K."/>
            <person name="Poudel K."/>
            <person name="Zhao D."/>
            <person name="Zhang F."/>
            <person name="Xia X."/>
            <person name="Chen L."/>
            <person name="Wang Q."/>
            <person name="Jing D."/>
            <person name="Cao S."/>
        </authorList>
    </citation>
    <scope>NUCLEOTIDE SEQUENCE [LARGE SCALE GENOMIC DNA]</scope>
    <source>
        <strain evidence="9">cv. Tunisia</strain>
    </source>
</reference>
<dbReference type="GO" id="GO:0003677">
    <property type="term" value="F:DNA binding"/>
    <property type="evidence" value="ECO:0007669"/>
    <property type="project" value="UniProtKB-KW"/>
</dbReference>
<keyword evidence="6" id="KW-0539">Nucleus</keyword>
<feature type="compositionally biased region" description="Low complexity" evidence="7">
    <location>
        <begin position="374"/>
        <end position="383"/>
    </location>
</feature>
<feature type="region of interest" description="Disordered" evidence="7">
    <location>
        <begin position="18"/>
        <end position="49"/>
    </location>
</feature>
<gene>
    <name evidence="10" type="primary">LOC116189863</name>
</gene>
<dbReference type="GeneID" id="116189863"/>
<sequence>DKGILCWEGRAAAVEKKLGLRHGGQQRENEAGQGSGEERGGGLFGSGNRWPRQETLALLKIRSDMDVAFRDSSAKGPLWEEVSRKLAELGYHRSAKKCKEKFENVYKYHKRTREGRTGKQDGKTYRFFDQLEAFDNHPQITSAPPSLPLPANVVPPPALPSTSPTNPPTAAVPSATTQNVVPNIVTNSVNYLQHTSLPVPNPTTVPQSVANPSNPFPVMSKDVHPHSTSSSTFSDEGLRGGGAGGGGDGLRHKRKRKWKGFFERLMKEVMDKQEELQKKFLEAIEKREHERLVREESWRMQEMARINREREILAQERSMAAAKDTAVMAFLQKIADQQPGLAAVQNTNNNLPTTASTPSRARAPAPPPPPPPQLQLQPVALPVEAPPPQPSANIEFRKSDNGDSHSIVPPPTSSSRWPKVEVEALIRLRTNLDSKYQENGPKGPLWEEISSQMRKLGYERSSKRCKEKWENINKYFKKVKESNKKRREDSKTCPYFQQLDAIYRERSSKIMDMAPLMVTPEQQWHPQQDQSRPDLAMDDMESEHMDHDLDEDHDDGDDEEEDGGEYEIVATSKPSTNGDTQ</sequence>
<reference evidence="10" key="2">
    <citation type="submission" date="2025-08" db="UniProtKB">
        <authorList>
            <consortium name="RefSeq"/>
        </authorList>
    </citation>
    <scope>IDENTIFICATION</scope>
    <source>
        <tissue evidence="10">Leaf</tissue>
    </source>
</reference>
<feature type="compositionally biased region" description="Gly residues" evidence="7">
    <location>
        <begin position="239"/>
        <end position="248"/>
    </location>
</feature>
<organism evidence="9 10">
    <name type="scientific">Punica granatum</name>
    <name type="common">Pomegranate</name>
    <dbReference type="NCBI Taxonomy" id="22663"/>
    <lineage>
        <taxon>Eukaryota</taxon>
        <taxon>Viridiplantae</taxon>
        <taxon>Streptophyta</taxon>
        <taxon>Embryophyta</taxon>
        <taxon>Tracheophyta</taxon>
        <taxon>Spermatophyta</taxon>
        <taxon>Magnoliopsida</taxon>
        <taxon>eudicotyledons</taxon>
        <taxon>Gunneridae</taxon>
        <taxon>Pentapetalae</taxon>
        <taxon>rosids</taxon>
        <taxon>malvids</taxon>
        <taxon>Myrtales</taxon>
        <taxon>Lythraceae</taxon>
        <taxon>Punica</taxon>
    </lineage>
</organism>